<dbReference type="SUPFAM" id="SSF56349">
    <property type="entry name" value="DNA breaking-rejoining enzymes"/>
    <property type="match status" value="1"/>
</dbReference>
<keyword evidence="6" id="KW-1185">Reference proteome</keyword>
<keyword evidence="2" id="KW-0238">DNA-binding</keyword>
<dbReference type="PANTHER" id="PTHR30349:SF41">
    <property type="entry name" value="INTEGRASE_RECOMBINASE PROTEIN MJ0367-RELATED"/>
    <property type="match status" value="1"/>
</dbReference>
<dbReference type="InterPro" id="IPR002104">
    <property type="entry name" value="Integrase_catalytic"/>
</dbReference>
<evidence type="ECO:0000259" key="4">
    <source>
        <dbReference type="PROSITE" id="PS51898"/>
    </source>
</evidence>
<comment type="caution">
    <text evidence="5">The sequence shown here is derived from an EMBL/GenBank/DDBJ whole genome shotgun (WGS) entry which is preliminary data.</text>
</comment>
<keyword evidence="3" id="KW-0233">DNA recombination</keyword>
<organism evidence="5 6">
    <name type="scientific">Acetivibrio ethanolgignens</name>
    <dbReference type="NCBI Taxonomy" id="290052"/>
    <lineage>
        <taxon>Bacteria</taxon>
        <taxon>Bacillati</taxon>
        <taxon>Bacillota</taxon>
        <taxon>Clostridia</taxon>
        <taxon>Eubacteriales</taxon>
        <taxon>Oscillospiraceae</taxon>
        <taxon>Acetivibrio</taxon>
    </lineage>
</organism>
<evidence type="ECO:0000313" key="6">
    <source>
        <dbReference type="Proteomes" id="UP000054874"/>
    </source>
</evidence>
<dbReference type="AlphaFoldDB" id="A0A0V8QHF9"/>
<evidence type="ECO:0000313" key="5">
    <source>
        <dbReference type="EMBL" id="KSV59902.1"/>
    </source>
</evidence>
<dbReference type="InterPro" id="IPR013762">
    <property type="entry name" value="Integrase-like_cat_sf"/>
</dbReference>
<dbReference type="GO" id="GO:0015074">
    <property type="term" value="P:DNA integration"/>
    <property type="evidence" value="ECO:0007669"/>
    <property type="project" value="InterPro"/>
</dbReference>
<evidence type="ECO:0000256" key="3">
    <source>
        <dbReference type="ARBA" id="ARBA00023172"/>
    </source>
</evidence>
<evidence type="ECO:0000256" key="2">
    <source>
        <dbReference type="ARBA" id="ARBA00023125"/>
    </source>
</evidence>
<accession>A0A0V8QHF9</accession>
<dbReference type="Proteomes" id="UP000054874">
    <property type="component" value="Unassembled WGS sequence"/>
</dbReference>
<dbReference type="STRING" id="290052.ASU35_17740"/>
<protein>
    <recommendedName>
        <fullName evidence="4">Tyr recombinase domain-containing protein</fullName>
    </recommendedName>
</protein>
<dbReference type="Pfam" id="PF00589">
    <property type="entry name" value="Phage_integrase"/>
    <property type="match status" value="1"/>
</dbReference>
<dbReference type="GO" id="GO:0006310">
    <property type="term" value="P:DNA recombination"/>
    <property type="evidence" value="ECO:0007669"/>
    <property type="project" value="UniProtKB-KW"/>
</dbReference>
<dbReference type="EMBL" id="LNAM01000071">
    <property type="protein sequence ID" value="KSV59902.1"/>
    <property type="molecule type" value="Genomic_DNA"/>
</dbReference>
<name>A0A0V8QHF9_9FIRM</name>
<dbReference type="Gene3D" id="1.10.443.10">
    <property type="entry name" value="Intergrase catalytic core"/>
    <property type="match status" value="1"/>
</dbReference>
<gene>
    <name evidence="5" type="ORF">ASU35_17740</name>
</gene>
<dbReference type="InterPro" id="IPR050090">
    <property type="entry name" value="Tyrosine_recombinase_XerCD"/>
</dbReference>
<dbReference type="GO" id="GO:0003677">
    <property type="term" value="F:DNA binding"/>
    <property type="evidence" value="ECO:0007669"/>
    <property type="project" value="UniProtKB-KW"/>
</dbReference>
<sequence length="238" mass="27496">MVEEHIHAFVVLKAGIEIDKSACERVLLFLPHLTEHRKNIQVLTDEELESIKQLLNSESLSLRDNAILNLLLYTGLRGIDIVRLNLQSIDWNRDCIKLVQSKTKTELELPLVPIVGNVLYDYILTERPHCNYNTLFISEVVPYESIKVQTIRWIVRKAFKLANIRTNKRDRIGTHLFRHNITTKLLENNTALPVISDILGHASPRSVEPYLHADFLHLKECALSIDEYPVRQEVFSID</sequence>
<proteinExistence type="inferred from homology"/>
<feature type="domain" description="Tyr recombinase" evidence="4">
    <location>
        <begin position="38"/>
        <end position="223"/>
    </location>
</feature>
<dbReference type="PROSITE" id="PS51898">
    <property type="entry name" value="TYR_RECOMBINASE"/>
    <property type="match status" value="1"/>
</dbReference>
<dbReference type="InterPro" id="IPR011010">
    <property type="entry name" value="DNA_brk_join_enz"/>
</dbReference>
<dbReference type="PANTHER" id="PTHR30349">
    <property type="entry name" value="PHAGE INTEGRASE-RELATED"/>
    <property type="match status" value="1"/>
</dbReference>
<evidence type="ECO:0000256" key="1">
    <source>
        <dbReference type="ARBA" id="ARBA00008857"/>
    </source>
</evidence>
<comment type="similarity">
    <text evidence="1">Belongs to the 'phage' integrase family.</text>
</comment>
<reference evidence="5 6" key="1">
    <citation type="submission" date="2015-11" db="EMBL/GenBank/DDBJ databases">
        <title>Butyribacter intestini gen. nov., sp. nov., a butyric acid-producing bacterium of the family Lachnospiraceae isolated from the human faeces.</title>
        <authorList>
            <person name="Zou Y."/>
            <person name="Xue W."/>
            <person name="Luo G."/>
            <person name="Lv M."/>
        </authorList>
    </citation>
    <scope>NUCLEOTIDE SEQUENCE [LARGE SCALE GENOMIC DNA]</scope>
    <source>
        <strain evidence="5 6">ACET-33324</strain>
    </source>
</reference>